<evidence type="ECO:0000259" key="8">
    <source>
        <dbReference type="Pfam" id="PF01551"/>
    </source>
</evidence>
<dbReference type="RefSeq" id="WP_272096589.1">
    <property type="nucleotide sequence ID" value="NZ_JAQNDK010000002.1"/>
</dbReference>
<comment type="caution">
    <text evidence="9">The sequence shown here is derived from an EMBL/GenBank/DDBJ whole genome shotgun (WGS) entry which is preliminary data.</text>
</comment>
<dbReference type="Gene3D" id="2.70.70.10">
    <property type="entry name" value="Glucose Permease (Domain IIA)"/>
    <property type="match status" value="1"/>
</dbReference>
<dbReference type="InterPro" id="IPR050570">
    <property type="entry name" value="Cell_wall_metabolism_enzyme"/>
</dbReference>
<keyword evidence="3" id="KW-0479">Metal-binding</keyword>
<evidence type="ECO:0000256" key="4">
    <source>
        <dbReference type="ARBA" id="ARBA00022801"/>
    </source>
</evidence>
<dbReference type="SUPFAM" id="SSF51261">
    <property type="entry name" value="Duplicated hybrid motif"/>
    <property type="match status" value="1"/>
</dbReference>
<evidence type="ECO:0000256" key="5">
    <source>
        <dbReference type="ARBA" id="ARBA00022833"/>
    </source>
</evidence>
<evidence type="ECO:0000256" key="7">
    <source>
        <dbReference type="SAM" id="MobiDB-lite"/>
    </source>
</evidence>
<dbReference type="PANTHER" id="PTHR21666">
    <property type="entry name" value="PEPTIDASE-RELATED"/>
    <property type="match status" value="1"/>
</dbReference>
<reference evidence="9 10" key="1">
    <citation type="submission" date="2023-01" db="EMBL/GenBank/DDBJ databases">
        <title>Minimal conservation of predation-associated metabolite biosynthetic gene clusters underscores biosynthetic potential of Myxococcota including descriptions for ten novel species: Archangium lansinium sp. nov., Myxococcus landrumus sp. nov., Nannocystis bai.</title>
        <authorList>
            <person name="Ahearne A."/>
            <person name="Stevens C."/>
            <person name="Dowd S."/>
        </authorList>
    </citation>
    <scope>NUCLEOTIDE SEQUENCE [LARGE SCALE GENOMIC DNA]</scope>
    <source>
        <strain evidence="9 10">WIWO2</strain>
    </source>
</reference>
<organism evidence="9 10">
    <name type="scientific">Sorangium atrum</name>
    <dbReference type="NCBI Taxonomy" id="2995308"/>
    <lineage>
        <taxon>Bacteria</taxon>
        <taxon>Pseudomonadati</taxon>
        <taxon>Myxococcota</taxon>
        <taxon>Polyangia</taxon>
        <taxon>Polyangiales</taxon>
        <taxon>Polyangiaceae</taxon>
        <taxon>Sorangium</taxon>
    </lineage>
</organism>
<name>A0ABT5BZL0_9BACT</name>
<keyword evidence="6" id="KW-0482">Metalloprotease</keyword>
<evidence type="ECO:0000256" key="3">
    <source>
        <dbReference type="ARBA" id="ARBA00022723"/>
    </source>
</evidence>
<dbReference type="InterPro" id="IPR016047">
    <property type="entry name" value="M23ase_b-sheet_dom"/>
</dbReference>
<dbReference type="PANTHER" id="PTHR21666:SF288">
    <property type="entry name" value="CELL DIVISION PROTEIN YTFB"/>
    <property type="match status" value="1"/>
</dbReference>
<dbReference type="Pfam" id="PF01551">
    <property type="entry name" value="Peptidase_M23"/>
    <property type="match status" value="1"/>
</dbReference>
<evidence type="ECO:0000256" key="2">
    <source>
        <dbReference type="ARBA" id="ARBA00022670"/>
    </source>
</evidence>
<keyword evidence="4" id="KW-0378">Hydrolase</keyword>
<accession>A0ABT5BZL0</accession>
<feature type="region of interest" description="Disordered" evidence="7">
    <location>
        <begin position="54"/>
        <end position="76"/>
    </location>
</feature>
<proteinExistence type="predicted"/>
<protein>
    <submittedName>
        <fullName evidence="9">M23 family metallopeptidase</fullName>
    </submittedName>
</protein>
<feature type="region of interest" description="Disordered" evidence="7">
    <location>
        <begin position="321"/>
        <end position="370"/>
    </location>
</feature>
<feature type="compositionally biased region" description="Pro residues" evidence="7">
    <location>
        <begin position="62"/>
        <end position="71"/>
    </location>
</feature>
<feature type="domain" description="M23ase beta-sheet core" evidence="8">
    <location>
        <begin position="202"/>
        <end position="297"/>
    </location>
</feature>
<dbReference type="EMBL" id="JAQNDK010000002">
    <property type="protein sequence ID" value="MDC0679594.1"/>
    <property type="molecule type" value="Genomic_DNA"/>
</dbReference>
<keyword evidence="10" id="KW-1185">Reference proteome</keyword>
<keyword evidence="5" id="KW-0862">Zinc</keyword>
<dbReference type="CDD" id="cd12797">
    <property type="entry name" value="M23_peptidase"/>
    <property type="match status" value="1"/>
</dbReference>
<keyword evidence="2" id="KW-0645">Protease</keyword>
<evidence type="ECO:0000313" key="9">
    <source>
        <dbReference type="EMBL" id="MDC0679594.1"/>
    </source>
</evidence>
<feature type="compositionally biased region" description="Low complexity" evidence="7">
    <location>
        <begin position="359"/>
        <end position="370"/>
    </location>
</feature>
<comment type="cofactor">
    <cofactor evidence="1">
        <name>Zn(2+)</name>
        <dbReference type="ChEBI" id="CHEBI:29105"/>
    </cofactor>
</comment>
<dbReference type="Proteomes" id="UP001217485">
    <property type="component" value="Unassembled WGS sequence"/>
</dbReference>
<evidence type="ECO:0000313" key="10">
    <source>
        <dbReference type="Proteomes" id="UP001217485"/>
    </source>
</evidence>
<evidence type="ECO:0000256" key="1">
    <source>
        <dbReference type="ARBA" id="ARBA00001947"/>
    </source>
</evidence>
<dbReference type="InterPro" id="IPR011055">
    <property type="entry name" value="Dup_hybrid_motif"/>
</dbReference>
<evidence type="ECO:0000256" key="6">
    <source>
        <dbReference type="ARBA" id="ARBA00023049"/>
    </source>
</evidence>
<gene>
    <name evidence="9" type="ORF">POL72_17750</name>
</gene>
<sequence length="370" mass="39371">MPGGSLKRPEPPSDGWSPRTEASVWLGLGLLGVGVAWFAVRAIEIDRSLDAASRQLASAGPPDAPPPPAPAPDAGAEPHLALAWTVGAPDQPAEPLASVRQAAEELLARRLPHGLRRGAVIRAVAEAARAPKEPRVLALDVRAAGQPEARFYRFDDNATGRLVDEDGRELVPNPWQAPLATLRRTSPFNPKRMHPILHRVRPHEGTDYGAPSGTPVYAALEGSVSWVGPHGGHGNWVAIQHDNGVETGYAHLSRFAAGLKRGDHVATHQLVGYVGSTGRSTGPHLHFSASRNGVYFDAETLLAMRLQELPADQRDAFRTEKGALDRELDDIGDPLPAASRPGGGDEPASPANDSVSQPRAAASGARRQRR</sequence>